<evidence type="ECO:0000259" key="4">
    <source>
        <dbReference type="PROSITE" id="PS50025"/>
    </source>
</evidence>
<feature type="chain" id="PRO_5043472668" evidence="3">
    <location>
        <begin position="31"/>
        <end position="482"/>
    </location>
</feature>
<feature type="signal peptide" evidence="3">
    <location>
        <begin position="1"/>
        <end position="30"/>
    </location>
</feature>
<evidence type="ECO:0000256" key="3">
    <source>
        <dbReference type="SAM" id="SignalP"/>
    </source>
</evidence>
<keyword evidence="3" id="KW-0732">Signal</keyword>
<dbReference type="EMBL" id="BLXT01005270">
    <property type="protein sequence ID" value="GFO21676.1"/>
    <property type="molecule type" value="Genomic_DNA"/>
</dbReference>
<dbReference type="Gene3D" id="2.60.120.200">
    <property type="match status" value="2"/>
</dbReference>
<evidence type="ECO:0000313" key="7">
    <source>
        <dbReference type="Proteomes" id="UP000735302"/>
    </source>
</evidence>
<dbReference type="InterPro" id="IPR050372">
    <property type="entry name" value="Neurexin-related_CASP"/>
</dbReference>
<comment type="caution">
    <text evidence="2">Lacks conserved residue(s) required for the propagation of feature annotation.</text>
</comment>
<comment type="caution">
    <text evidence="6">The sequence shown here is derived from an EMBL/GenBank/DDBJ whole genome shotgun (WGS) entry which is preliminary data.</text>
</comment>
<name>A0AAV4BRI7_9GAST</name>
<dbReference type="PANTHER" id="PTHR15036">
    <property type="entry name" value="PIKACHURIN-LIKE PROTEIN"/>
    <property type="match status" value="1"/>
</dbReference>
<evidence type="ECO:0000259" key="5">
    <source>
        <dbReference type="PROSITE" id="PS50026"/>
    </source>
</evidence>
<dbReference type="Gene3D" id="2.10.25.10">
    <property type="entry name" value="Laminin"/>
    <property type="match status" value="2"/>
</dbReference>
<keyword evidence="1 2" id="KW-1015">Disulfide bond</keyword>
<dbReference type="PROSITE" id="PS50026">
    <property type="entry name" value="EGF_3"/>
    <property type="match status" value="1"/>
</dbReference>
<organism evidence="6 7">
    <name type="scientific">Plakobranchus ocellatus</name>
    <dbReference type="NCBI Taxonomy" id="259542"/>
    <lineage>
        <taxon>Eukaryota</taxon>
        <taxon>Metazoa</taxon>
        <taxon>Spiralia</taxon>
        <taxon>Lophotrochozoa</taxon>
        <taxon>Mollusca</taxon>
        <taxon>Gastropoda</taxon>
        <taxon>Heterobranchia</taxon>
        <taxon>Euthyneura</taxon>
        <taxon>Panpulmonata</taxon>
        <taxon>Sacoglossa</taxon>
        <taxon>Placobranchoidea</taxon>
        <taxon>Plakobranchidae</taxon>
        <taxon>Plakobranchus</taxon>
    </lineage>
</organism>
<keyword evidence="2" id="KW-0245">EGF-like domain</keyword>
<evidence type="ECO:0000313" key="6">
    <source>
        <dbReference type="EMBL" id="GFO21676.1"/>
    </source>
</evidence>
<sequence>MATTTIYSKLLLTLTLWVAFTAIRNNLVSGSCARRSGCEQICVDVNITSGEYSCQCRRGYKLHTDNETCVVSPVPKPFLTANNSYVELPSLSDLVPIQTIIELTMKPTSLDGTILFTGYSVLSQTADFILLTLEGGHVVFRYDLGSGPAEIRSLQSIENNTWISIKASRWGRVGVLRVNGDTGVVGLSLGTASRLNLKGYLYLGRHPSPCLMPQFASSSISVTGCVEKVVINYQTLDLNGPQVKNFIVDNCSPCSNGGPCQNGGICKDSTLGNYMCLCPCGFNNTNCETAQDRIPRIAKFTGDGYLMYTDDSITRCVQGARTSFLLTIKPLSTSGLIFWSGQSTFPSVSGHGKQFIALNLCDGMLQLRFNLGTGDALVNVSHPTLFDGNYHTIRVQRTGNRASLSVGRSGGMAISPGSGYYLRTNRKVYLGAVPDMWEVTEGRYSTSFEGCLRTWIFEQCGPVVMLTRDFYVAANIENCLFG</sequence>
<feature type="domain" description="EGF-like" evidence="5">
    <location>
        <begin position="250"/>
        <end position="288"/>
    </location>
</feature>
<reference evidence="6 7" key="1">
    <citation type="journal article" date="2021" name="Elife">
        <title>Chloroplast acquisition without the gene transfer in kleptoplastic sea slugs, Plakobranchus ocellatus.</title>
        <authorList>
            <person name="Maeda T."/>
            <person name="Takahashi S."/>
            <person name="Yoshida T."/>
            <person name="Shimamura S."/>
            <person name="Takaki Y."/>
            <person name="Nagai Y."/>
            <person name="Toyoda A."/>
            <person name="Suzuki Y."/>
            <person name="Arimoto A."/>
            <person name="Ishii H."/>
            <person name="Satoh N."/>
            <person name="Nishiyama T."/>
            <person name="Hasebe M."/>
            <person name="Maruyama T."/>
            <person name="Minagawa J."/>
            <person name="Obokata J."/>
            <person name="Shigenobu S."/>
        </authorList>
    </citation>
    <scope>NUCLEOTIDE SEQUENCE [LARGE SCALE GENOMIC DNA]</scope>
</reference>
<dbReference type="InterPro" id="IPR013320">
    <property type="entry name" value="ConA-like_dom_sf"/>
</dbReference>
<evidence type="ECO:0000256" key="2">
    <source>
        <dbReference type="PROSITE-ProRule" id="PRU00076"/>
    </source>
</evidence>
<accession>A0AAV4BRI7</accession>
<dbReference type="Proteomes" id="UP000735302">
    <property type="component" value="Unassembled WGS sequence"/>
</dbReference>
<feature type="domain" description="Laminin G" evidence="4">
    <location>
        <begin position="295"/>
        <end position="479"/>
    </location>
</feature>
<dbReference type="InterPro" id="IPR000742">
    <property type="entry name" value="EGF"/>
</dbReference>
<feature type="disulfide bond" evidence="2">
    <location>
        <begin position="278"/>
        <end position="287"/>
    </location>
</feature>
<dbReference type="CDD" id="cd00054">
    <property type="entry name" value="EGF_CA"/>
    <property type="match status" value="1"/>
</dbReference>
<dbReference type="GO" id="GO:0016020">
    <property type="term" value="C:membrane"/>
    <property type="evidence" value="ECO:0007669"/>
    <property type="project" value="UniProtKB-SubCell"/>
</dbReference>
<dbReference type="InterPro" id="IPR001791">
    <property type="entry name" value="Laminin_G"/>
</dbReference>
<gene>
    <name evidence="6" type="ORF">PoB_004818100</name>
</gene>
<dbReference type="PROSITE" id="PS01186">
    <property type="entry name" value="EGF_2"/>
    <property type="match status" value="1"/>
</dbReference>
<dbReference type="Pfam" id="PF00054">
    <property type="entry name" value="Laminin_G_1"/>
    <property type="match status" value="2"/>
</dbReference>
<protein>
    <submittedName>
        <fullName evidence="6">Pikachurin-like</fullName>
    </submittedName>
</protein>
<dbReference type="SMART" id="SM00179">
    <property type="entry name" value="EGF_CA"/>
    <property type="match status" value="1"/>
</dbReference>
<proteinExistence type="predicted"/>
<evidence type="ECO:0000256" key="1">
    <source>
        <dbReference type="ARBA" id="ARBA00023157"/>
    </source>
</evidence>
<dbReference type="GO" id="GO:0005509">
    <property type="term" value="F:calcium ion binding"/>
    <property type="evidence" value="ECO:0007669"/>
    <property type="project" value="InterPro"/>
</dbReference>
<dbReference type="PANTHER" id="PTHR15036:SF85">
    <property type="entry name" value="SP2353, ISOFORM A"/>
    <property type="match status" value="1"/>
</dbReference>
<dbReference type="AlphaFoldDB" id="A0AAV4BRI7"/>
<dbReference type="InterPro" id="IPR001881">
    <property type="entry name" value="EGF-like_Ca-bd_dom"/>
</dbReference>
<feature type="domain" description="Laminin G" evidence="4">
    <location>
        <begin position="75"/>
        <end position="260"/>
    </location>
</feature>
<keyword evidence="7" id="KW-1185">Reference proteome</keyword>
<dbReference type="PROSITE" id="PS50025">
    <property type="entry name" value="LAM_G_DOMAIN"/>
    <property type="match status" value="2"/>
</dbReference>
<dbReference type="SMART" id="SM00181">
    <property type="entry name" value="EGF"/>
    <property type="match status" value="2"/>
</dbReference>
<dbReference type="SMART" id="SM00282">
    <property type="entry name" value="LamG"/>
    <property type="match status" value="2"/>
</dbReference>
<dbReference type="CDD" id="cd00110">
    <property type="entry name" value="LamG"/>
    <property type="match status" value="2"/>
</dbReference>
<dbReference type="SUPFAM" id="SSF49899">
    <property type="entry name" value="Concanavalin A-like lectins/glucanases"/>
    <property type="match status" value="2"/>
</dbReference>